<dbReference type="SMART" id="SM00293">
    <property type="entry name" value="PWWP"/>
    <property type="match status" value="1"/>
</dbReference>
<dbReference type="SUPFAM" id="SSF63748">
    <property type="entry name" value="Tudor/PWWP/MBT"/>
    <property type="match status" value="1"/>
</dbReference>
<keyword evidence="8" id="KW-1185">Reference proteome</keyword>
<keyword evidence="1" id="KW-0479">Metal-binding</keyword>
<feature type="compositionally biased region" description="Basic and acidic residues" evidence="4">
    <location>
        <begin position="154"/>
        <end position="164"/>
    </location>
</feature>
<dbReference type="Proteomes" id="UP000075809">
    <property type="component" value="Unassembled WGS sequence"/>
</dbReference>
<feature type="compositionally biased region" description="Basic and acidic residues" evidence="4">
    <location>
        <begin position="82"/>
        <end position="100"/>
    </location>
</feature>
<dbReference type="Gene3D" id="2.30.30.140">
    <property type="match status" value="1"/>
</dbReference>
<feature type="region of interest" description="Disordered" evidence="4">
    <location>
        <begin position="154"/>
        <end position="191"/>
    </location>
</feature>
<dbReference type="AlphaFoldDB" id="A0A151WWU8"/>
<dbReference type="EMBL" id="KQ982684">
    <property type="protein sequence ID" value="KYQ52350.1"/>
    <property type="molecule type" value="Genomic_DNA"/>
</dbReference>
<keyword evidence="2" id="KW-0863">Zinc-finger</keyword>
<evidence type="ECO:0000256" key="3">
    <source>
        <dbReference type="ARBA" id="ARBA00022833"/>
    </source>
</evidence>
<protein>
    <submittedName>
        <fullName evidence="7">Zinc finger CW-type PWWP domain protein 1</fullName>
    </submittedName>
</protein>
<feature type="region of interest" description="Disordered" evidence="4">
    <location>
        <begin position="419"/>
        <end position="438"/>
    </location>
</feature>
<name>A0A151WWU8_9HYME</name>
<dbReference type="Pfam" id="PF07496">
    <property type="entry name" value="zf-CW"/>
    <property type="match status" value="1"/>
</dbReference>
<evidence type="ECO:0000256" key="1">
    <source>
        <dbReference type="ARBA" id="ARBA00022723"/>
    </source>
</evidence>
<evidence type="ECO:0000259" key="6">
    <source>
        <dbReference type="PROSITE" id="PS51050"/>
    </source>
</evidence>
<feature type="domain" description="PWWP" evidence="5">
    <location>
        <begin position="297"/>
        <end position="352"/>
    </location>
</feature>
<evidence type="ECO:0000256" key="2">
    <source>
        <dbReference type="ARBA" id="ARBA00022771"/>
    </source>
</evidence>
<dbReference type="CDD" id="cd20145">
    <property type="entry name" value="PWWP_ZCWPW1"/>
    <property type="match status" value="1"/>
</dbReference>
<feature type="compositionally biased region" description="Low complexity" evidence="4">
    <location>
        <begin position="182"/>
        <end position="191"/>
    </location>
</feature>
<gene>
    <name evidence="7" type="ORF">ALC60_08513</name>
</gene>
<dbReference type="GO" id="GO:0005634">
    <property type="term" value="C:nucleus"/>
    <property type="evidence" value="ECO:0007669"/>
    <property type="project" value="TreeGrafter"/>
</dbReference>
<dbReference type="PROSITE" id="PS50812">
    <property type="entry name" value="PWWP"/>
    <property type="match status" value="1"/>
</dbReference>
<proteinExistence type="predicted"/>
<dbReference type="PROSITE" id="PS51050">
    <property type="entry name" value="ZF_CW"/>
    <property type="match status" value="1"/>
</dbReference>
<dbReference type="GO" id="GO:0008270">
    <property type="term" value="F:zinc ion binding"/>
    <property type="evidence" value="ECO:0007669"/>
    <property type="project" value="UniProtKB-KW"/>
</dbReference>
<evidence type="ECO:0000313" key="7">
    <source>
        <dbReference type="EMBL" id="KYQ52350.1"/>
    </source>
</evidence>
<dbReference type="InterPro" id="IPR042778">
    <property type="entry name" value="ZCWPW1/ZCWPW2"/>
</dbReference>
<feature type="domain" description="CW-type" evidence="6">
    <location>
        <begin position="219"/>
        <end position="283"/>
    </location>
</feature>
<dbReference type="InterPro" id="IPR011124">
    <property type="entry name" value="Znf_CW"/>
</dbReference>
<evidence type="ECO:0000313" key="8">
    <source>
        <dbReference type="Proteomes" id="UP000075809"/>
    </source>
</evidence>
<dbReference type="PANTHER" id="PTHR15999:SF2">
    <property type="entry name" value="ZINC FINGER CW-TYPE PWWP DOMAIN PROTEIN 1"/>
    <property type="match status" value="1"/>
</dbReference>
<evidence type="ECO:0000259" key="5">
    <source>
        <dbReference type="PROSITE" id="PS50812"/>
    </source>
</evidence>
<sequence length="457" mass="53927">MAKNRDNRNRVDYTRQTIRLFEDRDRKQRDNIAEVARTFPWNEAWSSSSHSSYTSPLFVISPTAKRTMPIPPNAPIKPRKPFSKEGLKPKKLHFTDKEKDEAEDENYSEGSIDLSTMFKQKTKFSKIQGETGRLDHENLNTMLQSMQLELENKENRQYGQEQHERRAKNNRSIAKERARNISSSQSSKLNRSSKGFEKYSCMAVSQYTDTISTDVKMSKEEILLWLQSQRDIGMFIECCRKTCKKWRYCDDFHDPVDVPKLWYCKMNSDKTVASCLVPEVPQTEAVKEDLIENKYNSGSLVWGHMHGYPWWPAIVDDCFETLRYYELKESSIIPVKYHVTFFKDDIIQHAWLNPKSIKAFTKCKKSTIMKKNKFYKINDKKPLEKAYTLAQSAIPLSIFERLQRFSYISRFKNMRESVSQLNEEEDNEIPPTPPESNKRMTLKKFRLKNRHYTKNNF</sequence>
<dbReference type="STRING" id="64791.A0A151WWU8"/>
<keyword evidence="3" id="KW-0862">Zinc</keyword>
<dbReference type="Gene3D" id="3.30.40.100">
    <property type="match status" value="1"/>
</dbReference>
<evidence type="ECO:0000256" key="4">
    <source>
        <dbReference type="SAM" id="MobiDB-lite"/>
    </source>
</evidence>
<accession>A0A151WWU8</accession>
<dbReference type="Pfam" id="PF00855">
    <property type="entry name" value="PWWP"/>
    <property type="match status" value="1"/>
</dbReference>
<feature type="region of interest" description="Disordered" evidence="4">
    <location>
        <begin position="64"/>
        <end position="108"/>
    </location>
</feature>
<reference evidence="7 8" key="1">
    <citation type="submission" date="2015-09" db="EMBL/GenBank/DDBJ databases">
        <title>Trachymyrmex zeteki WGS genome.</title>
        <authorList>
            <person name="Nygaard S."/>
            <person name="Hu H."/>
            <person name="Boomsma J."/>
            <person name="Zhang G."/>
        </authorList>
    </citation>
    <scope>NUCLEOTIDE SEQUENCE [LARGE SCALE GENOMIC DNA]</scope>
    <source>
        <strain evidence="7">Tzet28-1</strain>
        <tissue evidence="7">Whole body</tissue>
    </source>
</reference>
<organism evidence="7 8">
    <name type="scientific">Mycetomoellerius zeteki</name>
    <dbReference type="NCBI Taxonomy" id="64791"/>
    <lineage>
        <taxon>Eukaryota</taxon>
        <taxon>Metazoa</taxon>
        <taxon>Ecdysozoa</taxon>
        <taxon>Arthropoda</taxon>
        <taxon>Hexapoda</taxon>
        <taxon>Insecta</taxon>
        <taxon>Pterygota</taxon>
        <taxon>Neoptera</taxon>
        <taxon>Endopterygota</taxon>
        <taxon>Hymenoptera</taxon>
        <taxon>Apocrita</taxon>
        <taxon>Aculeata</taxon>
        <taxon>Formicoidea</taxon>
        <taxon>Formicidae</taxon>
        <taxon>Myrmicinae</taxon>
        <taxon>Mycetomoellerius</taxon>
    </lineage>
</organism>
<dbReference type="PANTHER" id="PTHR15999">
    <property type="entry name" value="ZINC FINGER CW-TYPE PWWP DOMAIN PROTEIN 1"/>
    <property type="match status" value="1"/>
</dbReference>
<dbReference type="InterPro" id="IPR000313">
    <property type="entry name" value="PWWP_dom"/>
</dbReference>